<feature type="region of interest" description="Disordered" evidence="3">
    <location>
        <begin position="24"/>
        <end position="74"/>
    </location>
</feature>
<evidence type="ECO:0000313" key="6">
    <source>
        <dbReference type="EMBL" id="MBF6354607.1"/>
    </source>
</evidence>
<feature type="domain" description="Low molecular weight antigen MTB12-like C-terminal" evidence="5">
    <location>
        <begin position="71"/>
        <end position="180"/>
    </location>
</feature>
<reference evidence="6 7" key="1">
    <citation type="submission" date="2020-10" db="EMBL/GenBank/DDBJ databases">
        <title>Identification of Nocardia species via Next-generation sequencing and recognition of intraspecies genetic diversity.</title>
        <authorList>
            <person name="Li P."/>
            <person name="Li P."/>
            <person name="Lu B."/>
        </authorList>
    </citation>
    <scope>NUCLEOTIDE SEQUENCE [LARGE SCALE GENOMIC DNA]</scope>
    <source>
        <strain evidence="6 7">BJ06-0143</strain>
    </source>
</reference>
<accession>A0ABS0D803</accession>
<dbReference type="Proteomes" id="UP000707731">
    <property type="component" value="Unassembled WGS sequence"/>
</dbReference>
<evidence type="ECO:0000256" key="3">
    <source>
        <dbReference type="SAM" id="MobiDB-lite"/>
    </source>
</evidence>
<dbReference type="PROSITE" id="PS51257">
    <property type="entry name" value="PROKAR_LIPOPROTEIN"/>
    <property type="match status" value="1"/>
</dbReference>
<evidence type="ECO:0000259" key="5">
    <source>
        <dbReference type="Pfam" id="PF26580"/>
    </source>
</evidence>
<comment type="caution">
    <text evidence="6">The sequence shown here is derived from an EMBL/GenBank/DDBJ whole genome shotgun (WGS) entry which is preliminary data.</text>
</comment>
<comment type="similarity">
    <text evidence="2">Belongs to the MTB12 family.</text>
</comment>
<dbReference type="Pfam" id="PF26580">
    <property type="entry name" value="Mtb12_C"/>
    <property type="match status" value="1"/>
</dbReference>
<name>A0ABS0D803_9NOCA</name>
<feature type="signal peptide" evidence="4">
    <location>
        <begin position="1"/>
        <end position="20"/>
    </location>
</feature>
<keyword evidence="1 4" id="KW-0732">Signal</keyword>
<dbReference type="EMBL" id="JADLQN010000001">
    <property type="protein sequence ID" value="MBF6354607.1"/>
    <property type="molecule type" value="Genomic_DNA"/>
</dbReference>
<protein>
    <recommendedName>
        <fullName evidence="5">Low molecular weight antigen MTB12-like C-terminal domain-containing protein</fullName>
    </recommendedName>
</protein>
<evidence type="ECO:0000256" key="1">
    <source>
        <dbReference type="ARBA" id="ARBA00022729"/>
    </source>
</evidence>
<feature type="chain" id="PRO_5045519225" description="Low molecular weight antigen MTB12-like C-terminal domain-containing protein" evidence="4">
    <location>
        <begin position="21"/>
        <end position="187"/>
    </location>
</feature>
<feature type="compositionally biased region" description="Low complexity" evidence="3">
    <location>
        <begin position="24"/>
        <end position="44"/>
    </location>
</feature>
<keyword evidence="7" id="KW-1185">Reference proteome</keyword>
<evidence type="ECO:0000313" key="7">
    <source>
        <dbReference type="Proteomes" id="UP000707731"/>
    </source>
</evidence>
<evidence type="ECO:0000256" key="2">
    <source>
        <dbReference type="ARBA" id="ARBA00093774"/>
    </source>
</evidence>
<proteinExistence type="inferred from homology"/>
<sequence length="187" mass="19545">MKNRTFRTMMAVATTTAAFALGACSSDSESASDSSGAAATSSPAGQFEAGVEEDAAVEGTAPTSTTPPNLPKPTAAELNDRLTRAFDSSVPAEEKTSWIQDAERDPQLVDKLVNAAETNNVKVEITDVGEPVDGTLKADANVTIDGRPVEGAYVEFVAEGDTWKVSHDFTCDIVRSAKLDSAACQAQ</sequence>
<dbReference type="InterPro" id="IPR058644">
    <property type="entry name" value="Mtb12-like_C"/>
</dbReference>
<gene>
    <name evidence="6" type="ORF">IU449_08645</name>
</gene>
<evidence type="ECO:0000256" key="4">
    <source>
        <dbReference type="SAM" id="SignalP"/>
    </source>
</evidence>
<organism evidence="6 7">
    <name type="scientific">Nocardia higoensis</name>
    <dbReference type="NCBI Taxonomy" id="228599"/>
    <lineage>
        <taxon>Bacteria</taxon>
        <taxon>Bacillati</taxon>
        <taxon>Actinomycetota</taxon>
        <taxon>Actinomycetes</taxon>
        <taxon>Mycobacteriales</taxon>
        <taxon>Nocardiaceae</taxon>
        <taxon>Nocardia</taxon>
    </lineage>
</organism>